<feature type="compositionally biased region" description="Basic and acidic residues" evidence="1">
    <location>
        <begin position="10"/>
        <end position="34"/>
    </location>
</feature>
<protein>
    <submittedName>
        <fullName evidence="2">Uncharacterized protein</fullName>
    </submittedName>
</protein>
<name>A0A0G4HDG0_9ALVE</name>
<sequence length="187" mass="19713">MATEASASMQDRKSSAPHGNSRERIEVSEGHEDQWPEAPGVFVVKPKAKPSILLVPRAQRDDQPHTPVHGGGNGPAPARSSDSSKKARHEASNSSPSRPLPPSAGGDALHAAAEAAAKICREQSGFNQRAADEKRAGRPVVLTPASAVEGRAGQQGGRDSWTSCPAPGPAQPSQQSHARQQQQQYEQ</sequence>
<dbReference type="VEuPathDB" id="CryptoDB:Cvel_6445"/>
<accession>A0A0G4HDG0</accession>
<evidence type="ECO:0000256" key="1">
    <source>
        <dbReference type="SAM" id="MobiDB-lite"/>
    </source>
</evidence>
<feature type="compositionally biased region" description="Low complexity" evidence="1">
    <location>
        <begin position="92"/>
        <end position="117"/>
    </location>
</feature>
<gene>
    <name evidence="2" type="ORF">Cvel_6445</name>
</gene>
<dbReference type="AlphaFoldDB" id="A0A0G4HDG0"/>
<dbReference type="EMBL" id="CDMZ01002375">
    <property type="protein sequence ID" value="CEM42092.1"/>
    <property type="molecule type" value="Genomic_DNA"/>
</dbReference>
<reference evidence="2" key="1">
    <citation type="submission" date="2014-11" db="EMBL/GenBank/DDBJ databases">
        <authorList>
            <person name="Otto D Thomas"/>
            <person name="Naeem Raeece"/>
        </authorList>
    </citation>
    <scope>NUCLEOTIDE SEQUENCE</scope>
</reference>
<proteinExistence type="predicted"/>
<feature type="compositionally biased region" description="Basic and acidic residues" evidence="1">
    <location>
        <begin position="82"/>
        <end position="91"/>
    </location>
</feature>
<feature type="region of interest" description="Disordered" evidence="1">
    <location>
        <begin position="1"/>
        <end position="187"/>
    </location>
</feature>
<feature type="compositionally biased region" description="Low complexity" evidence="1">
    <location>
        <begin position="171"/>
        <end position="187"/>
    </location>
</feature>
<evidence type="ECO:0000313" key="2">
    <source>
        <dbReference type="EMBL" id="CEM42092.1"/>
    </source>
</evidence>
<organism evidence="2">
    <name type="scientific">Chromera velia CCMP2878</name>
    <dbReference type="NCBI Taxonomy" id="1169474"/>
    <lineage>
        <taxon>Eukaryota</taxon>
        <taxon>Sar</taxon>
        <taxon>Alveolata</taxon>
        <taxon>Colpodellida</taxon>
        <taxon>Chromeraceae</taxon>
        <taxon>Chromera</taxon>
    </lineage>
</organism>